<dbReference type="CDD" id="cd11354">
    <property type="entry name" value="AmyAc_bac_CMD_like"/>
    <property type="match status" value="1"/>
</dbReference>
<dbReference type="Pfam" id="PF00128">
    <property type="entry name" value="Alpha-amylase"/>
    <property type="match status" value="1"/>
</dbReference>
<keyword evidence="2" id="KW-0326">Glycosidase</keyword>
<dbReference type="GO" id="GO:0016798">
    <property type="term" value="F:hydrolase activity, acting on glycosyl bonds"/>
    <property type="evidence" value="ECO:0007669"/>
    <property type="project" value="UniProtKB-KW"/>
</dbReference>
<dbReference type="EMBL" id="JAERWL010000016">
    <property type="protein sequence ID" value="MBM9478261.1"/>
    <property type="molecule type" value="Genomic_DNA"/>
</dbReference>
<organism evidence="4 5">
    <name type="scientific">Nakamurella flavida</name>
    <dbReference type="NCBI Taxonomy" id="363630"/>
    <lineage>
        <taxon>Bacteria</taxon>
        <taxon>Bacillati</taxon>
        <taxon>Actinomycetota</taxon>
        <taxon>Actinomycetes</taxon>
        <taxon>Nakamurellales</taxon>
        <taxon>Nakamurellaceae</taxon>
        <taxon>Nakamurella</taxon>
    </lineage>
</organism>
<gene>
    <name evidence="4" type="ORF">JL107_17575</name>
</gene>
<comment type="caution">
    <text evidence="4">The sequence shown here is derived from an EMBL/GenBank/DDBJ whole genome shotgun (WGS) entry which is preliminary data.</text>
</comment>
<reference evidence="4" key="1">
    <citation type="submission" date="2021-01" db="EMBL/GenBank/DDBJ databases">
        <title>KCTC 19127 draft genome.</title>
        <authorList>
            <person name="An D."/>
        </authorList>
    </citation>
    <scope>NUCLEOTIDE SEQUENCE</scope>
    <source>
        <strain evidence="4">KCTC 19127</strain>
    </source>
</reference>
<proteinExistence type="predicted"/>
<evidence type="ECO:0000259" key="3">
    <source>
        <dbReference type="SMART" id="SM00642"/>
    </source>
</evidence>
<dbReference type="InterPro" id="IPR017853">
    <property type="entry name" value="GH"/>
</dbReference>
<dbReference type="Gene3D" id="3.20.20.80">
    <property type="entry name" value="Glycosidases"/>
    <property type="match status" value="1"/>
</dbReference>
<sequence length="433" mass="47499">MTTSLVSYAHCATQSDSLGGTPVRFQDAILWQVYPLGFCGAPIREAATPAPRLRRLLNWLDHAVELGTSGLLLGPVFASSTHGYDSLDQFAVDPRLGTEQDLADLVEACHDRGLVVVLDGVFNHVGRDHPRFRQALLDGPDGPDADLFAVDWAAEGGPHAAVFEGHDALVALNHSSAAAREYVRSVMEYWLERGIDGWRLDAAYTVDPTFWAAVLPAVRERHPDAWFVGEVIHGDYADFVRRSGVDTVTQYELWSSVGNAIASRNFFELDWTLQRHNAFLADFVPATFIGNHDVTRIASTVGEDRAVLALAVLMTVGGIPTVYAGDEFGYTGVKEEREGGDDAVRPEFPDTPGDVAPWGASVLQAHRQLIALRRRYRWLVTATTTAEELTNTRYRYRVRAAGGSDELLVELDIGDRPSGRILAGDRVEWSTAG</sequence>
<evidence type="ECO:0000256" key="1">
    <source>
        <dbReference type="ARBA" id="ARBA00022801"/>
    </source>
</evidence>
<evidence type="ECO:0000313" key="4">
    <source>
        <dbReference type="EMBL" id="MBM9478261.1"/>
    </source>
</evidence>
<name>A0A939C4M9_9ACTN</name>
<dbReference type="PANTHER" id="PTHR10357">
    <property type="entry name" value="ALPHA-AMYLASE FAMILY MEMBER"/>
    <property type="match status" value="1"/>
</dbReference>
<evidence type="ECO:0000256" key="2">
    <source>
        <dbReference type="ARBA" id="ARBA00023295"/>
    </source>
</evidence>
<keyword evidence="5" id="KW-1185">Reference proteome</keyword>
<dbReference type="SUPFAM" id="SSF51445">
    <property type="entry name" value="(Trans)glycosidases"/>
    <property type="match status" value="1"/>
</dbReference>
<feature type="domain" description="Glycosyl hydrolase family 13 catalytic" evidence="3">
    <location>
        <begin position="32"/>
        <end position="373"/>
    </location>
</feature>
<dbReference type="PANTHER" id="PTHR10357:SF210">
    <property type="entry name" value="MALTODEXTRIN GLUCOSIDASE"/>
    <property type="match status" value="1"/>
</dbReference>
<dbReference type="GO" id="GO:0005975">
    <property type="term" value="P:carbohydrate metabolic process"/>
    <property type="evidence" value="ECO:0007669"/>
    <property type="project" value="InterPro"/>
</dbReference>
<evidence type="ECO:0000313" key="5">
    <source>
        <dbReference type="Proteomes" id="UP000663801"/>
    </source>
</evidence>
<dbReference type="SMART" id="SM00642">
    <property type="entry name" value="Aamy"/>
    <property type="match status" value="1"/>
</dbReference>
<dbReference type="AlphaFoldDB" id="A0A939C4M9"/>
<accession>A0A939C4M9</accession>
<dbReference type="InterPro" id="IPR006047">
    <property type="entry name" value="GH13_cat_dom"/>
</dbReference>
<protein>
    <submittedName>
        <fullName evidence="4">Alpha-amylase family protein</fullName>
    </submittedName>
</protein>
<dbReference type="Proteomes" id="UP000663801">
    <property type="component" value="Unassembled WGS sequence"/>
</dbReference>
<keyword evidence="1" id="KW-0378">Hydrolase</keyword>